<sequence length="133" mass="15429">MAVIEGMDGLQVTILVDEVALEEINGQSFAKKKRQTHIIKYIEAKPGSPFEIKVERDHNFTTTSHHIAHEISIDKFIEFELQQHPEDEVQDMRPASPPQESPAAVYDDHMRRPFAVFEFRYRTMGEHHETTDL</sequence>
<dbReference type="Pfam" id="PF25534">
    <property type="entry name" value="DUF7918"/>
    <property type="match status" value="1"/>
</dbReference>
<evidence type="ECO:0000313" key="3">
    <source>
        <dbReference type="EMBL" id="KAK0731971.1"/>
    </source>
</evidence>
<dbReference type="PANTHER" id="PTHR36223">
    <property type="entry name" value="BETA-LACTAMASE-TYPE TRANSPEPTIDASE FOLD DOMAIN CONTAINING PROTEIN"/>
    <property type="match status" value="1"/>
</dbReference>
<organism evidence="3 4">
    <name type="scientific">Lasiosphaeris hirsuta</name>
    <dbReference type="NCBI Taxonomy" id="260670"/>
    <lineage>
        <taxon>Eukaryota</taxon>
        <taxon>Fungi</taxon>
        <taxon>Dikarya</taxon>
        <taxon>Ascomycota</taxon>
        <taxon>Pezizomycotina</taxon>
        <taxon>Sordariomycetes</taxon>
        <taxon>Sordariomycetidae</taxon>
        <taxon>Sordariales</taxon>
        <taxon>Lasiosphaeriaceae</taxon>
        <taxon>Lasiosphaeris</taxon>
    </lineage>
</organism>
<keyword evidence="4" id="KW-1185">Reference proteome</keyword>
<dbReference type="Proteomes" id="UP001172102">
    <property type="component" value="Unassembled WGS sequence"/>
</dbReference>
<proteinExistence type="predicted"/>
<evidence type="ECO:0000313" key="4">
    <source>
        <dbReference type="Proteomes" id="UP001172102"/>
    </source>
</evidence>
<gene>
    <name evidence="3" type="ORF">B0H67DRAFT_640290</name>
</gene>
<dbReference type="InterPro" id="IPR057678">
    <property type="entry name" value="DUF7918"/>
</dbReference>
<evidence type="ECO:0000259" key="2">
    <source>
        <dbReference type="Pfam" id="PF25534"/>
    </source>
</evidence>
<dbReference type="EMBL" id="JAUKUA010000001">
    <property type="protein sequence ID" value="KAK0731971.1"/>
    <property type="molecule type" value="Genomic_DNA"/>
</dbReference>
<name>A0AA40BCX4_9PEZI</name>
<dbReference type="PANTHER" id="PTHR36223:SF1">
    <property type="entry name" value="TRANSCRIPTION ELONGATION FACTOR EAF N-TERMINAL DOMAIN-CONTAINING PROTEIN"/>
    <property type="match status" value="1"/>
</dbReference>
<reference evidence="3" key="1">
    <citation type="submission" date="2023-06" db="EMBL/GenBank/DDBJ databases">
        <title>Genome-scale phylogeny and comparative genomics of the fungal order Sordariales.</title>
        <authorList>
            <consortium name="Lawrence Berkeley National Laboratory"/>
            <person name="Hensen N."/>
            <person name="Bonometti L."/>
            <person name="Westerberg I."/>
            <person name="Brannstrom I.O."/>
            <person name="Guillou S."/>
            <person name="Cros-Aarteil S."/>
            <person name="Calhoun S."/>
            <person name="Haridas S."/>
            <person name="Kuo A."/>
            <person name="Mondo S."/>
            <person name="Pangilinan J."/>
            <person name="Riley R."/>
            <person name="Labutti K."/>
            <person name="Andreopoulos B."/>
            <person name="Lipzen A."/>
            <person name="Chen C."/>
            <person name="Yanf M."/>
            <person name="Daum C."/>
            <person name="Ng V."/>
            <person name="Clum A."/>
            <person name="Steindorff A."/>
            <person name="Ohm R."/>
            <person name="Martin F."/>
            <person name="Silar P."/>
            <person name="Natvig D."/>
            <person name="Lalanne C."/>
            <person name="Gautier V."/>
            <person name="Ament-Velasquez S.L."/>
            <person name="Kruys A."/>
            <person name="Hutchinson M.I."/>
            <person name="Powell A.J."/>
            <person name="Barry K."/>
            <person name="Miller A.N."/>
            <person name="Grigoriev I.V."/>
            <person name="Debuchy R."/>
            <person name="Gladieux P."/>
            <person name="Thoren M.H."/>
            <person name="Johannesson H."/>
        </authorList>
    </citation>
    <scope>NUCLEOTIDE SEQUENCE</scope>
    <source>
        <strain evidence="3">SMH4607-1</strain>
    </source>
</reference>
<accession>A0AA40BCX4</accession>
<protein>
    <recommendedName>
        <fullName evidence="2">DUF7918 domain-containing protein</fullName>
    </recommendedName>
</protein>
<comment type="caution">
    <text evidence="3">The sequence shown here is derived from an EMBL/GenBank/DDBJ whole genome shotgun (WGS) entry which is preliminary data.</text>
</comment>
<dbReference type="AlphaFoldDB" id="A0AA40BCX4"/>
<evidence type="ECO:0000256" key="1">
    <source>
        <dbReference type="SAM" id="MobiDB-lite"/>
    </source>
</evidence>
<feature type="domain" description="DUF7918" evidence="2">
    <location>
        <begin position="9"/>
        <end position="75"/>
    </location>
</feature>
<feature type="region of interest" description="Disordered" evidence="1">
    <location>
        <begin position="83"/>
        <end position="104"/>
    </location>
</feature>